<dbReference type="HOGENOM" id="CLU_019414_0_2_1"/>
<dbReference type="GO" id="GO:0097176">
    <property type="term" value="P:epoxide metabolic process"/>
    <property type="evidence" value="ECO:0007669"/>
    <property type="project" value="TreeGrafter"/>
</dbReference>
<evidence type="ECO:0000256" key="1">
    <source>
        <dbReference type="ARBA" id="ARBA00010088"/>
    </source>
</evidence>
<evidence type="ECO:0000313" key="7">
    <source>
        <dbReference type="Proteomes" id="UP000016933"/>
    </source>
</evidence>
<reference evidence="6 7" key="2">
    <citation type="journal article" date="2012" name="PLoS Pathog.">
        <title>Diverse lifestyles and strategies of plant pathogenesis encoded in the genomes of eighteen Dothideomycetes fungi.</title>
        <authorList>
            <person name="Ohm R.A."/>
            <person name="Feau N."/>
            <person name="Henrissat B."/>
            <person name="Schoch C.L."/>
            <person name="Horwitz B.A."/>
            <person name="Barry K.W."/>
            <person name="Condon B.J."/>
            <person name="Copeland A.C."/>
            <person name="Dhillon B."/>
            <person name="Glaser F."/>
            <person name="Hesse C.N."/>
            <person name="Kosti I."/>
            <person name="LaButti K."/>
            <person name="Lindquist E.A."/>
            <person name="Lucas S."/>
            <person name="Salamov A.A."/>
            <person name="Bradshaw R.E."/>
            <person name="Ciuffetti L."/>
            <person name="Hamelin R.C."/>
            <person name="Kema G.H.J."/>
            <person name="Lawrence C."/>
            <person name="Scott J.A."/>
            <person name="Spatafora J.W."/>
            <person name="Turgeon B.G."/>
            <person name="de Wit P.J.G.M."/>
            <person name="Zhong S."/>
            <person name="Goodwin S.B."/>
            <person name="Grigoriev I.V."/>
        </authorList>
    </citation>
    <scope>NUCLEOTIDE SEQUENCE [LARGE SCALE GENOMIC DNA]</scope>
    <source>
        <strain evidence="7">NZE10 / CBS 128990</strain>
    </source>
</reference>
<dbReference type="GO" id="GO:0004301">
    <property type="term" value="F:epoxide hydrolase activity"/>
    <property type="evidence" value="ECO:0007669"/>
    <property type="project" value="TreeGrafter"/>
</dbReference>
<dbReference type="AlphaFoldDB" id="N1PF90"/>
<dbReference type="PRINTS" id="PR00412">
    <property type="entry name" value="EPOXHYDRLASE"/>
</dbReference>
<keyword evidence="7" id="KW-1185">Reference proteome</keyword>
<dbReference type="Proteomes" id="UP000016933">
    <property type="component" value="Unassembled WGS sequence"/>
</dbReference>
<dbReference type="SUPFAM" id="SSF53474">
    <property type="entry name" value="alpha/beta-Hydrolases"/>
    <property type="match status" value="1"/>
</dbReference>
<feature type="active site" description="Proton donor" evidence="4">
    <location>
        <position position="311"/>
    </location>
</feature>
<feature type="active site" description="Proton acceptor" evidence="4">
    <location>
        <position position="368"/>
    </location>
</feature>
<dbReference type="InterPro" id="IPR029058">
    <property type="entry name" value="AB_hydrolase_fold"/>
</dbReference>
<proteinExistence type="inferred from homology"/>
<dbReference type="Pfam" id="PF06441">
    <property type="entry name" value="EHN"/>
    <property type="match status" value="1"/>
</dbReference>
<organism evidence="6 7">
    <name type="scientific">Dothistroma septosporum (strain NZE10 / CBS 128990)</name>
    <name type="common">Red band needle blight fungus</name>
    <name type="synonym">Mycosphaerella pini</name>
    <dbReference type="NCBI Taxonomy" id="675120"/>
    <lineage>
        <taxon>Eukaryota</taxon>
        <taxon>Fungi</taxon>
        <taxon>Dikarya</taxon>
        <taxon>Ascomycota</taxon>
        <taxon>Pezizomycotina</taxon>
        <taxon>Dothideomycetes</taxon>
        <taxon>Dothideomycetidae</taxon>
        <taxon>Mycosphaerellales</taxon>
        <taxon>Mycosphaerellaceae</taxon>
        <taxon>Dothistroma</taxon>
    </lineage>
</organism>
<dbReference type="InterPro" id="IPR010497">
    <property type="entry name" value="Epoxide_hydro_N"/>
</dbReference>
<dbReference type="PIRSF" id="PIRSF001112">
    <property type="entry name" value="Epoxide_hydrolase"/>
    <property type="match status" value="1"/>
</dbReference>
<dbReference type="InterPro" id="IPR000639">
    <property type="entry name" value="Epox_hydrolase-like"/>
</dbReference>
<dbReference type="STRING" id="675120.N1PF90"/>
<protein>
    <recommendedName>
        <fullName evidence="5">Epoxide hydrolase N-terminal domain-containing protein</fullName>
    </recommendedName>
</protein>
<dbReference type="Gene3D" id="3.40.50.1820">
    <property type="entry name" value="alpha/beta hydrolase"/>
    <property type="match status" value="1"/>
</dbReference>
<evidence type="ECO:0000256" key="4">
    <source>
        <dbReference type="PIRSR" id="PIRSR001112-1"/>
    </source>
</evidence>
<keyword evidence="3" id="KW-0378">Hydrolase</keyword>
<reference evidence="7" key="1">
    <citation type="journal article" date="2012" name="PLoS Genet.">
        <title>The genomes of the fungal plant pathogens Cladosporium fulvum and Dothistroma septosporum reveal adaptation to different hosts and lifestyles but also signatures of common ancestry.</title>
        <authorList>
            <person name="de Wit P.J.G.M."/>
            <person name="van der Burgt A."/>
            <person name="Oekmen B."/>
            <person name="Stergiopoulos I."/>
            <person name="Abd-Elsalam K.A."/>
            <person name="Aerts A.L."/>
            <person name="Bahkali A.H."/>
            <person name="Beenen H.G."/>
            <person name="Chettri P."/>
            <person name="Cox M.P."/>
            <person name="Datema E."/>
            <person name="de Vries R.P."/>
            <person name="Dhillon B."/>
            <person name="Ganley A.R."/>
            <person name="Griffiths S.A."/>
            <person name="Guo Y."/>
            <person name="Hamelin R.C."/>
            <person name="Henrissat B."/>
            <person name="Kabir M.S."/>
            <person name="Jashni M.K."/>
            <person name="Kema G."/>
            <person name="Klaubauf S."/>
            <person name="Lapidus A."/>
            <person name="Levasseur A."/>
            <person name="Lindquist E."/>
            <person name="Mehrabi R."/>
            <person name="Ohm R.A."/>
            <person name="Owen T.J."/>
            <person name="Salamov A."/>
            <person name="Schwelm A."/>
            <person name="Schijlen E."/>
            <person name="Sun H."/>
            <person name="van den Burg H.A."/>
            <person name="van Ham R.C.H.J."/>
            <person name="Zhang S."/>
            <person name="Goodwin S.B."/>
            <person name="Grigoriev I.V."/>
            <person name="Collemare J."/>
            <person name="Bradshaw R.E."/>
        </authorList>
    </citation>
    <scope>NUCLEOTIDE SEQUENCE [LARGE SCALE GENOMIC DNA]</scope>
    <source>
        <strain evidence="7">NZE10 / CBS 128990</strain>
    </source>
</reference>
<dbReference type="PANTHER" id="PTHR21661">
    <property type="entry name" value="EPOXIDE HYDROLASE 1-RELATED"/>
    <property type="match status" value="1"/>
</dbReference>
<gene>
    <name evidence="6" type="ORF">DOTSEDRAFT_136755</name>
</gene>
<dbReference type="eggNOG" id="KOG2565">
    <property type="taxonomic scope" value="Eukaryota"/>
</dbReference>
<sequence>MSEVKKYSVNVPQAKIDRLKRRLEDTDFPNELEDAGWDYGSPLTDIKRFVEYWKTEFDWRAHEKKLNELPNYEVQVNVDKHGPVDMHFIHQKCSNPNAIPLLFVHGWPGSFLEVTKILPLLANTSNDSTKPSFHIVAPSLPNYGFSGPALKRGFNIARCAEACHKVMLALGYDQYVTQGGDTGFLITRAMAHLYPQHVKACHVNWAWAAKPEEYANGAKPEPEYSEREKKHLAMAERWWAGEGRGYLAIQSTRPATINFALRDSPVGLLAWIWDKMVEWSDDYPWTEDEVCLWVSLYVFSRAGPDATTYLYYEILHDASEITLPTVQGYIDVPLGIADFPVEICNSPVSWRESMGPIVFQKIYEKGGHFAGWERPSDIADGLCEMFGKNGGAHGVVAGKSGH</sequence>
<comment type="similarity">
    <text evidence="1">Belongs to the peptidase S33 family.</text>
</comment>
<keyword evidence="2" id="KW-0058">Aromatic hydrocarbons catabolism</keyword>
<name>N1PF90_DOTSN</name>
<accession>N1PF90</accession>
<evidence type="ECO:0000313" key="6">
    <source>
        <dbReference type="EMBL" id="EME41047.1"/>
    </source>
</evidence>
<evidence type="ECO:0000256" key="2">
    <source>
        <dbReference type="ARBA" id="ARBA00022797"/>
    </source>
</evidence>
<dbReference type="InterPro" id="IPR016292">
    <property type="entry name" value="Epoxide_hydrolase"/>
</dbReference>
<evidence type="ECO:0000256" key="3">
    <source>
        <dbReference type="ARBA" id="ARBA00022801"/>
    </source>
</evidence>
<dbReference type="OMA" id="WPDSFWR"/>
<evidence type="ECO:0000259" key="5">
    <source>
        <dbReference type="Pfam" id="PF06441"/>
    </source>
</evidence>
<feature type="domain" description="Epoxide hydrolase N-terminal" evidence="5">
    <location>
        <begin position="5"/>
        <end position="114"/>
    </location>
</feature>
<dbReference type="OrthoDB" id="7130006at2759"/>
<dbReference type="PANTHER" id="PTHR21661:SF35">
    <property type="entry name" value="EPOXIDE HYDROLASE"/>
    <property type="match status" value="1"/>
</dbReference>
<dbReference type="EMBL" id="KB446543">
    <property type="protein sequence ID" value="EME41047.1"/>
    <property type="molecule type" value="Genomic_DNA"/>
</dbReference>
<feature type="active site" description="Nucleophile" evidence="4">
    <location>
        <position position="181"/>
    </location>
</feature>